<reference evidence="1" key="1">
    <citation type="submission" date="2020-10" db="EMBL/GenBank/DDBJ databases">
        <title>De novo genome project of the cellulose decomposer Thermobifida halotolerans type strain.</title>
        <authorList>
            <person name="Nagy I."/>
            <person name="Horvath B."/>
            <person name="Kukolya J."/>
            <person name="Nagy I."/>
            <person name="Orsini M."/>
        </authorList>
    </citation>
    <scope>NUCLEOTIDE SEQUENCE</scope>
    <source>
        <strain evidence="1">DSM 44931</strain>
    </source>
</reference>
<protein>
    <submittedName>
        <fullName evidence="1">Uncharacterized protein</fullName>
    </submittedName>
</protein>
<gene>
    <name evidence="1" type="ORF">NI17_012510</name>
</gene>
<keyword evidence="2" id="KW-1185">Reference proteome</keyword>
<evidence type="ECO:0000313" key="1">
    <source>
        <dbReference type="EMBL" id="UOE17730.1"/>
    </source>
</evidence>
<dbReference type="EMBL" id="CP063196">
    <property type="protein sequence ID" value="UOE17730.1"/>
    <property type="molecule type" value="Genomic_DNA"/>
</dbReference>
<dbReference type="KEGG" id="thao:NI17_012510"/>
<proteinExistence type="predicted"/>
<name>A0AA97LTF3_9ACTN</name>
<accession>A0AA97LTF3</accession>
<evidence type="ECO:0000313" key="2">
    <source>
        <dbReference type="Proteomes" id="UP000265719"/>
    </source>
</evidence>
<sequence>MTDEEALAERTAEGVRSRLESLDGLPTAEHVAVFETVHRELSEVLSVLDVHGRDRRP</sequence>
<dbReference type="Proteomes" id="UP000265719">
    <property type="component" value="Chromosome"/>
</dbReference>
<dbReference type="RefSeq" id="WP_199860118.1">
    <property type="nucleotide sequence ID" value="NZ_CP063196.1"/>
</dbReference>
<dbReference type="AlphaFoldDB" id="A0AA97LTF3"/>
<organism evidence="1 2">
    <name type="scientific">Thermobifida halotolerans</name>
    <dbReference type="NCBI Taxonomy" id="483545"/>
    <lineage>
        <taxon>Bacteria</taxon>
        <taxon>Bacillati</taxon>
        <taxon>Actinomycetota</taxon>
        <taxon>Actinomycetes</taxon>
        <taxon>Streptosporangiales</taxon>
        <taxon>Nocardiopsidaceae</taxon>
        <taxon>Thermobifida</taxon>
    </lineage>
</organism>